<organism evidence="2 3">
    <name type="scientific">Arsenicicoccus piscis</name>
    <dbReference type="NCBI Taxonomy" id="673954"/>
    <lineage>
        <taxon>Bacteria</taxon>
        <taxon>Bacillati</taxon>
        <taxon>Actinomycetota</taxon>
        <taxon>Actinomycetes</taxon>
        <taxon>Micrococcales</taxon>
        <taxon>Intrasporangiaceae</taxon>
        <taxon>Arsenicicoccus</taxon>
    </lineage>
</organism>
<accession>A0ABQ6HUA0</accession>
<protein>
    <recommendedName>
        <fullName evidence="4">DNA polymerase III subunit delta</fullName>
    </recommendedName>
</protein>
<name>A0ABQ6HUA0_9MICO</name>
<reference evidence="3" key="1">
    <citation type="journal article" date="2019" name="Int. J. Syst. Evol. Microbiol.">
        <title>The Global Catalogue of Microorganisms (GCM) 10K type strain sequencing project: providing services to taxonomists for standard genome sequencing and annotation.</title>
        <authorList>
            <consortium name="The Broad Institute Genomics Platform"/>
            <consortium name="The Broad Institute Genome Sequencing Center for Infectious Disease"/>
            <person name="Wu L."/>
            <person name="Ma J."/>
        </authorList>
    </citation>
    <scope>NUCLEOTIDE SEQUENCE [LARGE SCALE GENOMIC DNA]</scope>
    <source>
        <strain evidence="3">NBRC 105830</strain>
    </source>
</reference>
<proteinExistence type="predicted"/>
<evidence type="ECO:0008006" key="4">
    <source>
        <dbReference type="Google" id="ProtNLM"/>
    </source>
</evidence>
<dbReference type="InterPro" id="IPR027417">
    <property type="entry name" value="P-loop_NTPase"/>
</dbReference>
<gene>
    <name evidence="2" type="ORF">GCM10025862_41310</name>
</gene>
<evidence type="ECO:0000313" key="2">
    <source>
        <dbReference type="EMBL" id="GMA22108.1"/>
    </source>
</evidence>
<dbReference type="Gene3D" id="3.40.50.300">
    <property type="entry name" value="P-loop containing nucleotide triphosphate hydrolases"/>
    <property type="match status" value="1"/>
</dbReference>
<comment type="caution">
    <text evidence="2">The sequence shown here is derived from an EMBL/GenBank/DDBJ whole genome shotgun (WGS) entry which is preliminary data.</text>
</comment>
<dbReference type="Proteomes" id="UP001157109">
    <property type="component" value="Unassembled WGS sequence"/>
</dbReference>
<dbReference type="Pfam" id="PF13177">
    <property type="entry name" value="DNA_pol3_delta2"/>
    <property type="match status" value="1"/>
</dbReference>
<evidence type="ECO:0000313" key="3">
    <source>
        <dbReference type="Proteomes" id="UP001157109"/>
    </source>
</evidence>
<feature type="compositionally biased region" description="Low complexity" evidence="1">
    <location>
        <begin position="97"/>
        <end position="107"/>
    </location>
</feature>
<dbReference type="SUPFAM" id="SSF52540">
    <property type="entry name" value="P-loop containing nucleoside triphosphate hydrolases"/>
    <property type="match status" value="1"/>
</dbReference>
<dbReference type="EMBL" id="BSUJ01000004">
    <property type="protein sequence ID" value="GMA22108.1"/>
    <property type="molecule type" value="Genomic_DNA"/>
</dbReference>
<feature type="region of interest" description="Disordered" evidence="1">
    <location>
        <begin position="97"/>
        <end position="121"/>
    </location>
</feature>
<keyword evidence="3" id="KW-1185">Reference proteome</keyword>
<evidence type="ECO:0000256" key="1">
    <source>
        <dbReference type="SAM" id="MobiDB-lite"/>
    </source>
</evidence>
<sequence length="121" mass="12292">MPSHRPAWEQVIGQPQAVATLSAAASEPDAMTHAWLLTGPPGSGRSVAARAFAAALQCPEHGCGHCRECRTALDGSHADVEVVATSGLSLTVERPASWSRSGRCARASGGGGSSSSRTPTA</sequence>